<comment type="caution">
    <text evidence="7">The sequence shown here is derived from an EMBL/GenBank/DDBJ whole genome shotgun (WGS) entry which is preliminary data.</text>
</comment>
<proteinExistence type="predicted"/>
<evidence type="ECO:0000256" key="4">
    <source>
        <dbReference type="ARBA" id="ARBA00023136"/>
    </source>
</evidence>
<dbReference type="STRING" id="525245.HMPREF0044_0967"/>
<name>C0W089_9ACTO</name>
<protein>
    <submittedName>
        <fullName evidence="7">ABC-2 type transporter</fullName>
    </submittedName>
</protein>
<dbReference type="EMBL" id="ACFG01000030">
    <property type="protein sequence ID" value="EEH63948.1"/>
    <property type="molecule type" value="Genomic_DNA"/>
</dbReference>
<keyword evidence="2 5" id="KW-0812">Transmembrane</keyword>
<reference evidence="7 8" key="1">
    <citation type="submission" date="2009-01" db="EMBL/GenBank/DDBJ databases">
        <authorList>
            <person name="Qin X."/>
            <person name="Bachman B."/>
            <person name="Battles P."/>
            <person name="Bell A."/>
            <person name="Bess C."/>
            <person name="Bickham C."/>
            <person name="Chaboub L."/>
            <person name="Chen D."/>
            <person name="Coyle M."/>
            <person name="Deiros D.R."/>
            <person name="Dinh H."/>
            <person name="Forbes L."/>
            <person name="Fowler G."/>
            <person name="Francisco L."/>
            <person name="Fu Q."/>
            <person name="Gubbala S."/>
            <person name="Hale W."/>
            <person name="Han Y."/>
            <person name="Hemphill L."/>
            <person name="Highlander S.K."/>
            <person name="Hirani K."/>
            <person name="Hogues M."/>
            <person name="Jackson L."/>
            <person name="Jakkamsetti A."/>
            <person name="Javaid M."/>
            <person name="Jiang H."/>
            <person name="Korchina V."/>
            <person name="Kovar C."/>
            <person name="Lara F."/>
            <person name="Lee S."/>
            <person name="Mata R."/>
            <person name="Mathew T."/>
            <person name="Moen C."/>
            <person name="Morales K."/>
            <person name="Munidasa M."/>
            <person name="Nazareth L."/>
            <person name="Ngo R."/>
            <person name="Nguyen L."/>
            <person name="Okwuonu G."/>
            <person name="Ongeri F."/>
            <person name="Patil S."/>
            <person name="Petrosino J."/>
            <person name="Pham C."/>
            <person name="Pham P."/>
            <person name="Pu L.-L."/>
            <person name="Puazo M."/>
            <person name="Raj R."/>
            <person name="Reid J."/>
            <person name="Rouhana J."/>
            <person name="Saada N."/>
            <person name="Shang Y."/>
            <person name="Simmons D."/>
            <person name="Thornton R."/>
            <person name="Warren J."/>
            <person name="Weissenberger G."/>
            <person name="Zhang J."/>
            <person name="Zhang L."/>
            <person name="Zhou C."/>
            <person name="Zhu D."/>
            <person name="Muzny D."/>
            <person name="Worley K."/>
            <person name="Gibbs R."/>
        </authorList>
    </citation>
    <scope>NUCLEOTIDE SEQUENCE [LARGE SCALE GENOMIC DNA]</scope>
    <source>
        <strain evidence="7 8">DSM 15436</strain>
    </source>
</reference>
<comment type="subcellular location">
    <subcellularLocation>
        <location evidence="1">Membrane</location>
        <topology evidence="1">Multi-pass membrane protein</topology>
    </subcellularLocation>
</comment>
<dbReference type="RefSeq" id="WP_006546739.1">
    <property type="nucleotide sequence ID" value="NZ_DS999543.1"/>
</dbReference>
<keyword evidence="4 5" id="KW-0472">Membrane</keyword>
<evidence type="ECO:0000256" key="5">
    <source>
        <dbReference type="SAM" id="Phobius"/>
    </source>
</evidence>
<dbReference type="PANTHER" id="PTHR43229:SF6">
    <property type="entry name" value="ABC-TYPE MULTIDRUG TRANSPORT SYSTEM, PERMEASE COMPONENT"/>
    <property type="match status" value="1"/>
</dbReference>
<dbReference type="GO" id="GO:0140359">
    <property type="term" value="F:ABC-type transporter activity"/>
    <property type="evidence" value="ECO:0007669"/>
    <property type="project" value="InterPro"/>
</dbReference>
<feature type="transmembrane region" description="Helical" evidence="5">
    <location>
        <begin position="31"/>
        <end position="51"/>
    </location>
</feature>
<evidence type="ECO:0000256" key="1">
    <source>
        <dbReference type="ARBA" id="ARBA00004141"/>
    </source>
</evidence>
<dbReference type="Proteomes" id="UP000010301">
    <property type="component" value="Unassembled WGS sequence"/>
</dbReference>
<evidence type="ECO:0000313" key="7">
    <source>
        <dbReference type="EMBL" id="EEH63948.1"/>
    </source>
</evidence>
<dbReference type="GO" id="GO:0016020">
    <property type="term" value="C:membrane"/>
    <property type="evidence" value="ECO:0007669"/>
    <property type="project" value="UniProtKB-SubCell"/>
</dbReference>
<keyword evidence="3 5" id="KW-1133">Transmembrane helix</keyword>
<feature type="transmembrane region" description="Helical" evidence="5">
    <location>
        <begin position="177"/>
        <end position="197"/>
    </location>
</feature>
<evidence type="ECO:0000259" key="6">
    <source>
        <dbReference type="Pfam" id="PF12698"/>
    </source>
</evidence>
<evidence type="ECO:0000256" key="2">
    <source>
        <dbReference type="ARBA" id="ARBA00022692"/>
    </source>
</evidence>
<dbReference type="eggNOG" id="COG0842">
    <property type="taxonomic scope" value="Bacteria"/>
</dbReference>
<gene>
    <name evidence="7" type="ORF">HMPREF0044_0967</name>
</gene>
<feature type="transmembrane region" description="Helical" evidence="5">
    <location>
        <begin position="71"/>
        <end position="91"/>
    </location>
</feature>
<dbReference type="HOGENOM" id="CLU_039483_5_0_11"/>
<dbReference type="InterPro" id="IPR051784">
    <property type="entry name" value="Nod_factor_ABC_transporter"/>
</dbReference>
<feature type="transmembrane region" description="Helical" evidence="5">
    <location>
        <begin position="233"/>
        <end position="252"/>
    </location>
</feature>
<feature type="domain" description="ABC-2 type transporter transmembrane" evidence="6">
    <location>
        <begin position="66"/>
        <end position="250"/>
    </location>
</feature>
<feature type="transmembrane region" description="Helical" evidence="5">
    <location>
        <begin position="146"/>
        <end position="171"/>
    </location>
</feature>
<keyword evidence="8" id="KW-1185">Reference proteome</keyword>
<dbReference type="AlphaFoldDB" id="C0W089"/>
<evidence type="ECO:0000256" key="3">
    <source>
        <dbReference type="ARBA" id="ARBA00022989"/>
    </source>
</evidence>
<evidence type="ECO:0000313" key="8">
    <source>
        <dbReference type="Proteomes" id="UP000010301"/>
    </source>
</evidence>
<accession>C0W089</accession>
<dbReference type="InterPro" id="IPR013525">
    <property type="entry name" value="ABC2_TM"/>
</dbReference>
<sequence length="260" mass="27784">MKTLAEIKKIPTSNGFKGFGKNALVAFQKVAAHPLNLIFAVGLPVMMYLIFGVGKEYSSIELPHANVSAQIMVNMAFYGVAVAGSSVAAGITLERANGVSRLFSLTPMSPLAFLLTRVVASLTIITLAILTTFTVGAYTDAKMEPLVWGITGVLLLASALLATLMGLAFGFLLRSDAAYAGVSGLTVISAFLGGIFIPLEQMASFVQDLAPFSPLYGGIRLVSYPIYGEGFEWGWVTNLLVWMLIFALLAWMGNKRDTGR</sequence>
<organism evidence="7 8">
    <name type="scientific">Gleimia coleocanis DSM 15436</name>
    <dbReference type="NCBI Taxonomy" id="525245"/>
    <lineage>
        <taxon>Bacteria</taxon>
        <taxon>Bacillati</taxon>
        <taxon>Actinomycetota</taxon>
        <taxon>Actinomycetes</taxon>
        <taxon>Actinomycetales</taxon>
        <taxon>Actinomycetaceae</taxon>
        <taxon>Gleimia</taxon>
    </lineage>
</organism>
<dbReference type="OrthoDB" id="63188at2"/>
<dbReference type="Pfam" id="PF12698">
    <property type="entry name" value="ABC2_membrane_3"/>
    <property type="match status" value="1"/>
</dbReference>
<feature type="transmembrane region" description="Helical" evidence="5">
    <location>
        <begin position="111"/>
        <end position="134"/>
    </location>
</feature>
<dbReference type="PANTHER" id="PTHR43229">
    <property type="entry name" value="NODULATION PROTEIN J"/>
    <property type="match status" value="1"/>
</dbReference>